<gene>
    <name evidence="3" type="ORF">QQS21_006195</name>
</gene>
<evidence type="ECO:0000259" key="2">
    <source>
        <dbReference type="Pfam" id="PF12697"/>
    </source>
</evidence>
<proteinExistence type="inferred from homology"/>
<protein>
    <recommendedName>
        <fullName evidence="2">AB hydrolase-1 domain-containing protein</fullName>
    </recommendedName>
</protein>
<organism evidence="3 4">
    <name type="scientific">Conoideocrella luteorostrata</name>
    <dbReference type="NCBI Taxonomy" id="1105319"/>
    <lineage>
        <taxon>Eukaryota</taxon>
        <taxon>Fungi</taxon>
        <taxon>Dikarya</taxon>
        <taxon>Ascomycota</taxon>
        <taxon>Pezizomycotina</taxon>
        <taxon>Sordariomycetes</taxon>
        <taxon>Hypocreomycetidae</taxon>
        <taxon>Hypocreales</taxon>
        <taxon>Clavicipitaceae</taxon>
        <taxon>Conoideocrella</taxon>
    </lineage>
</organism>
<evidence type="ECO:0000256" key="1">
    <source>
        <dbReference type="ARBA" id="ARBA00008645"/>
    </source>
</evidence>
<evidence type="ECO:0000313" key="4">
    <source>
        <dbReference type="Proteomes" id="UP001251528"/>
    </source>
</evidence>
<dbReference type="PANTHER" id="PTHR43039">
    <property type="entry name" value="ESTERASE-RELATED"/>
    <property type="match status" value="1"/>
</dbReference>
<feature type="domain" description="AB hydrolase-1" evidence="2">
    <location>
        <begin position="293"/>
        <end position="520"/>
    </location>
</feature>
<comment type="similarity">
    <text evidence="1">Belongs to the AB hydrolase superfamily.</text>
</comment>
<dbReference type="InterPro" id="IPR000073">
    <property type="entry name" value="AB_hydrolase_1"/>
</dbReference>
<dbReference type="Pfam" id="PF12697">
    <property type="entry name" value="Abhydrolase_6"/>
    <property type="match status" value="1"/>
</dbReference>
<dbReference type="EMBL" id="JASWJB010000111">
    <property type="protein sequence ID" value="KAK2596740.1"/>
    <property type="molecule type" value="Genomic_DNA"/>
</dbReference>
<dbReference type="Proteomes" id="UP001251528">
    <property type="component" value="Unassembled WGS sequence"/>
</dbReference>
<comment type="caution">
    <text evidence="3">The sequence shown here is derived from an EMBL/GenBank/DDBJ whole genome shotgun (WGS) entry which is preliminary data.</text>
</comment>
<dbReference type="AlphaFoldDB" id="A0AAJ0CN83"/>
<dbReference type="SUPFAM" id="SSF53474">
    <property type="entry name" value="alpha/beta-Hydrolases"/>
    <property type="match status" value="1"/>
</dbReference>
<dbReference type="Gene3D" id="3.40.50.1820">
    <property type="entry name" value="alpha/beta hydrolase"/>
    <property type="match status" value="1"/>
</dbReference>
<sequence>MNPKPGLPHAHFHEWYNNEHGPTRLRLPEIFPNGFRYKAVSADQPAFMAVYDVTAMQHLERETYTALRADRSPREASTIAQVDVKRHVYDLLYTKESSQFTPIENLADRESEGIVTVAVDITLTDADGAGHQYQKWFEEEHAELIAKVPGWLRSRLFRTSTIEGSGQIVYFCLHDYKEENGLGGLEHKAYMDTPRRRDLFDKYVASKGRQIWSLFYVFGPAPRDLASLTQLSTSAAFTAPDGKSSTTPGTDAVISSYITTKDSLTIPYRLEGNASPNAPTVAFSNSLLTSLHMWDSVIAILKRNRPDLRILRYDTRGRHGIPQPPVAASLDTVTDDIAFVLDALRISKLHTLIGVSMGGATVLNFAINYPARLEKFIACDFNTASSPKNTQAWKDRISVAEGDDGRGIEKLAAQTTKRWFHPASMANEDIVQEMTQMVAANNVAGFKNSCTALWEYDLKPRMRECGVPGLFVVGDSDANGALVKAMDGFKELLGSKGADLKIVPRTGHLPMFEDPAAFWDAIQDYL</sequence>
<evidence type="ECO:0000313" key="3">
    <source>
        <dbReference type="EMBL" id="KAK2596740.1"/>
    </source>
</evidence>
<reference evidence="3" key="1">
    <citation type="submission" date="2023-06" db="EMBL/GenBank/DDBJ databases">
        <title>Conoideocrella luteorostrata (Hypocreales: Clavicipitaceae), a potential biocontrol fungus for elongate hemlock scale in United States Christmas tree production areas.</title>
        <authorList>
            <person name="Barrett H."/>
            <person name="Lovett B."/>
            <person name="Macias A.M."/>
            <person name="Stajich J.E."/>
            <person name="Kasson M.T."/>
        </authorList>
    </citation>
    <scope>NUCLEOTIDE SEQUENCE</scope>
    <source>
        <strain evidence="3">ARSEF 14590</strain>
    </source>
</reference>
<name>A0AAJ0CN83_9HYPO</name>
<dbReference type="InterPro" id="IPR029058">
    <property type="entry name" value="AB_hydrolase_fold"/>
</dbReference>
<keyword evidence="4" id="KW-1185">Reference proteome</keyword>
<accession>A0AAJ0CN83</accession>